<gene>
    <name evidence="1" type="ORF">S01H4_64306</name>
</gene>
<feature type="non-terminal residue" evidence="1">
    <location>
        <position position="1"/>
    </location>
</feature>
<name>X1CLC7_9ZZZZ</name>
<dbReference type="EMBL" id="BART01038949">
    <property type="protein sequence ID" value="GAH09216.1"/>
    <property type="molecule type" value="Genomic_DNA"/>
</dbReference>
<comment type="caution">
    <text evidence="1">The sequence shown here is derived from an EMBL/GenBank/DDBJ whole genome shotgun (WGS) entry which is preliminary data.</text>
</comment>
<sequence>VRILPGSPGRSIGRTFRIVFKLPNPLDYVRK</sequence>
<organism evidence="1">
    <name type="scientific">marine sediment metagenome</name>
    <dbReference type="NCBI Taxonomy" id="412755"/>
    <lineage>
        <taxon>unclassified sequences</taxon>
        <taxon>metagenomes</taxon>
        <taxon>ecological metagenomes</taxon>
    </lineage>
</organism>
<proteinExistence type="predicted"/>
<dbReference type="AlphaFoldDB" id="X1CLC7"/>
<protein>
    <submittedName>
        <fullName evidence="1">Uncharacterized protein</fullName>
    </submittedName>
</protein>
<accession>X1CLC7</accession>
<evidence type="ECO:0000313" key="1">
    <source>
        <dbReference type="EMBL" id="GAH09216.1"/>
    </source>
</evidence>
<reference evidence="1" key="1">
    <citation type="journal article" date="2014" name="Front. Microbiol.">
        <title>High frequency of phylogenetically diverse reductive dehalogenase-homologous genes in deep subseafloor sedimentary metagenomes.</title>
        <authorList>
            <person name="Kawai M."/>
            <person name="Futagami T."/>
            <person name="Toyoda A."/>
            <person name="Takaki Y."/>
            <person name="Nishi S."/>
            <person name="Hori S."/>
            <person name="Arai W."/>
            <person name="Tsubouchi T."/>
            <person name="Morono Y."/>
            <person name="Uchiyama I."/>
            <person name="Ito T."/>
            <person name="Fujiyama A."/>
            <person name="Inagaki F."/>
            <person name="Takami H."/>
        </authorList>
    </citation>
    <scope>NUCLEOTIDE SEQUENCE</scope>
    <source>
        <strain evidence="1">Expedition CK06-06</strain>
    </source>
</reference>